<name>A0A8S5PLS0_9CAUD</name>
<feature type="compositionally biased region" description="Acidic residues" evidence="2">
    <location>
        <begin position="1373"/>
        <end position="1383"/>
    </location>
</feature>
<proteinExistence type="predicted"/>
<sequence length="1585" mass="177407">MQLKTVGESLNAVKDIENIINKYSSLGGTLNEHASLGHHLAEAMRNYSTESVKAAISNSNLNKIEIEAILSTKGLTGATLETTAAELAATAQTNALSTSQLGATVTSSNLKLAIKGLGTEIKSLVSDVSIFLKAHPGLTGMAVTLALVAAAIKGVNAFQDWADGTTAVNKYNEALEKSEQTISDNEKSISDYNSEIETNKKKIEELQELQSNGTITDAQKAEIDNLQYQNALLDEKIEKLKQANEEELKSQARTAENKFNTQFNESGDDTKSTNAKDVIERVSKDYGGNGSYEGISWTQALGGNDNDKGVAQLAKLKLATDAYNQAVSDFENSENDVTREDVDNAKETLDILTQDFEKNRESLYNSLTSEMEKMEKAKGTDAFNQQAYDSMKSWLEIFQQCVPEYKKAMDKVKDEAKNNPIEQPVTFTKDPTSLLTESDDKSKTANLADLKSEADTLKSLQKELEDTGVIGVDSMQKIIKQYPEAKEALYDYMTGVKNEAELFADLENIYNDDKSQYINSLVEENKANEDFFTSIKQNYPEVISVMKSLVEEVTPDLETLKNKYISDIATEEEAANQFISALKQKFPELYNQLADIYDNDKENFIKHVISENETNQDFLNFLSSDYPKLFDLLGTMYGNDVDNWSSMEQAKAKITTDLINQLNALWTQYFEGISDTFNAFGSIMENADGSGYTFVGGQDDSDSYDHNMSEEEWQQSQKATSAYDKVKDKINSAIKIANEAVVKLQDSSYNQIENSIGGLDWDDLGSDSSSSSGSDSGSDSSDKDNSKDYDLIERKIKKLESAISALDTAVSDTYTSWGNRNSALVDELSSVSDEIALQQQAYQRYMDLANSVGLDGYYEDLIKNGEMDVITVDDENLQDQIDKFQDFYDKAQDCNDKIRDLNQNLKELQKTKFDNVVSQFEDISSSISHVVTMLDKYIDLADKHGYYASPELYQKQLEQYNNTLNTLTSERDTLQSKLQESVQSGLIEEGAEAWNDMLQQIQSVNEEIVDTVVNIQEVGNSLRDLNFTIFERGQDDISNLVSEGQFYVDLLDKMNKDLYDDDGKITNEGLTVQGIHSENYAAYLKQADFYAKEISAIEAELANDPANTTLIDKKQEYIEAQRESVLAAYDEKNAIIDLIKDGYDKASDALSKLIDKRKEALEAEKDLHDYQKSVQEKSDKVTELEKQKNAYVNDTSEEAKSKVQQLEVNLKEAQEDLAETEYDKYISDQEKLLDDLQTEYEDLINDRIDNIDKELGYVADAVNLNRDTIRSTLENLSQDTELPLTKAMRDVWNSATPVVDLNTTVQGIGSTVSGITLAINDIITRLNDLIAIMRGNLDSEINNYDDGSYNPNNSTPAPTPSYEPDPEPSYSYDESDDSDSGDDGNYDDLFVYKYYYPQPLDTEHSVVDRLKSNNIDASWDRRADYYEGIFGDDDYTGSDYQNIRMLDWLKEHGYAKGKRRGEYSTGYHLVGEEGNEFVITNGALREVGTEDTIFTADMAKNIADFSINPTQYLSSHMPLPNVKPSSIPNNVTSNVDTIEISLPNVTNYTEFKTQLMNDRGFKSYVSEATLGVALGHNELAVNKYK</sequence>
<reference evidence="3" key="1">
    <citation type="journal article" date="2021" name="Proc. Natl. Acad. Sci. U.S.A.">
        <title>A Catalog of Tens of Thousands of Viruses from Human Metagenomes Reveals Hidden Associations with Chronic Diseases.</title>
        <authorList>
            <person name="Tisza M.J."/>
            <person name="Buck C.B."/>
        </authorList>
    </citation>
    <scope>NUCLEOTIDE SEQUENCE</scope>
    <source>
        <strain evidence="3">CtRcp9</strain>
    </source>
</reference>
<evidence type="ECO:0000256" key="2">
    <source>
        <dbReference type="SAM" id="MobiDB-lite"/>
    </source>
</evidence>
<dbReference type="SUPFAM" id="SSF158634">
    <property type="entry name" value="RPA2825-like"/>
    <property type="match status" value="1"/>
</dbReference>
<protein>
    <submittedName>
        <fullName evidence="3">Chromosome segregation ATPase</fullName>
    </submittedName>
</protein>
<dbReference type="EMBL" id="BK015450">
    <property type="protein sequence ID" value="DAE07411.1"/>
    <property type="molecule type" value="Genomic_DNA"/>
</dbReference>
<feature type="compositionally biased region" description="Polar residues" evidence="2">
    <location>
        <begin position="251"/>
        <end position="265"/>
    </location>
</feature>
<feature type="region of interest" description="Disordered" evidence="2">
    <location>
        <begin position="760"/>
        <end position="787"/>
    </location>
</feature>
<evidence type="ECO:0000256" key="1">
    <source>
        <dbReference type="SAM" id="Coils"/>
    </source>
</evidence>
<organism evidence="3">
    <name type="scientific">Siphoviridae sp. ctRcp9</name>
    <dbReference type="NCBI Taxonomy" id="2825504"/>
    <lineage>
        <taxon>Viruses</taxon>
        <taxon>Duplodnaviria</taxon>
        <taxon>Heunggongvirae</taxon>
        <taxon>Uroviricota</taxon>
        <taxon>Caudoviricetes</taxon>
    </lineage>
</organism>
<feature type="region of interest" description="Disordered" evidence="2">
    <location>
        <begin position="698"/>
        <end position="720"/>
    </location>
</feature>
<dbReference type="PANTHER" id="PTHR23159:SF31">
    <property type="entry name" value="CENTROSOME-ASSOCIATED PROTEIN CEP250 ISOFORM X1"/>
    <property type="match status" value="1"/>
</dbReference>
<accession>A0A8S5PLS0</accession>
<feature type="coiled-coil region" evidence="1">
    <location>
        <begin position="1143"/>
        <end position="1246"/>
    </location>
</feature>
<feature type="region of interest" description="Disordered" evidence="2">
    <location>
        <begin position="1343"/>
        <end position="1383"/>
    </location>
</feature>
<keyword evidence="1" id="KW-0175">Coiled coil</keyword>
<evidence type="ECO:0000313" key="3">
    <source>
        <dbReference type="EMBL" id="DAE07411.1"/>
    </source>
</evidence>
<dbReference type="PANTHER" id="PTHR23159">
    <property type="entry name" value="CENTROSOMAL PROTEIN 2"/>
    <property type="match status" value="1"/>
</dbReference>
<feature type="region of interest" description="Disordered" evidence="2">
    <location>
        <begin position="248"/>
        <end position="276"/>
    </location>
</feature>
<feature type="compositionally biased region" description="Low complexity" evidence="2">
    <location>
        <begin position="766"/>
        <end position="779"/>
    </location>
</feature>